<reference evidence="4 5" key="1">
    <citation type="journal article" date="2016" name="G3 (Bethesda)">
        <title>First Draft Assembly and Annotation of the Genome of a California Endemic Oak Quercus lobata Nee (Fagaceae).</title>
        <authorList>
            <person name="Sork V.L."/>
            <person name="Fitz-Gibbon S.T."/>
            <person name="Puiu D."/>
            <person name="Crepeau M."/>
            <person name="Gugger P.F."/>
            <person name="Sherman R."/>
            <person name="Stevens K."/>
            <person name="Langley C.H."/>
            <person name="Pellegrini M."/>
            <person name="Salzberg S.L."/>
        </authorList>
    </citation>
    <scope>NUCLEOTIDE SEQUENCE [LARGE SCALE GENOMIC DNA]</scope>
    <source>
        <strain evidence="4 5">cv. SW786</strain>
    </source>
</reference>
<keyword evidence="2" id="KW-0472">Membrane</keyword>
<feature type="domain" description="PGG" evidence="3">
    <location>
        <begin position="286"/>
        <end position="397"/>
    </location>
</feature>
<dbReference type="OMA" id="QISHNDS"/>
<feature type="transmembrane region" description="Helical" evidence="2">
    <location>
        <begin position="294"/>
        <end position="311"/>
    </location>
</feature>
<dbReference type="GeneID" id="115988759"/>
<keyword evidence="2" id="KW-1133">Transmembrane helix</keyword>
<evidence type="ECO:0000256" key="1">
    <source>
        <dbReference type="SAM" id="MobiDB-lite"/>
    </source>
</evidence>
<organism evidence="4 5">
    <name type="scientific">Quercus lobata</name>
    <name type="common">Valley oak</name>
    <dbReference type="NCBI Taxonomy" id="97700"/>
    <lineage>
        <taxon>Eukaryota</taxon>
        <taxon>Viridiplantae</taxon>
        <taxon>Streptophyta</taxon>
        <taxon>Embryophyta</taxon>
        <taxon>Tracheophyta</taxon>
        <taxon>Spermatophyta</taxon>
        <taxon>Magnoliopsida</taxon>
        <taxon>eudicotyledons</taxon>
        <taxon>Gunneridae</taxon>
        <taxon>Pentapetalae</taxon>
        <taxon>rosids</taxon>
        <taxon>fabids</taxon>
        <taxon>Fagales</taxon>
        <taxon>Fagaceae</taxon>
        <taxon>Quercus</taxon>
    </lineage>
</organism>
<dbReference type="SUPFAM" id="SSF48403">
    <property type="entry name" value="Ankyrin repeat"/>
    <property type="match status" value="1"/>
</dbReference>
<dbReference type="Pfam" id="PF13962">
    <property type="entry name" value="PGG"/>
    <property type="match status" value="1"/>
</dbReference>
<dbReference type="InterPro" id="IPR036770">
    <property type="entry name" value="Ankyrin_rpt-contain_sf"/>
</dbReference>
<dbReference type="PANTHER" id="PTHR24177:SF215">
    <property type="entry name" value="PGG DOMAIN-CONTAINING PROTEIN"/>
    <property type="match status" value="1"/>
</dbReference>
<evidence type="ECO:0000313" key="4">
    <source>
        <dbReference type="EnsemblPlants" id="QL05p070798:mrna"/>
    </source>
</evidence>
<feature type="transmembrane region" description="Helical" evidence="2">
    <location>
        <begin position="331"/>
        <end position="357"/>
    </location>
</feature>
<reference evidence="4" key="2">
    <citation type="submission" date="2021-01" db="UniProtKB">
        <authorList>
            <consortium name="EnsemblPlants"/>
        </authorList>
    </citation>
    <scope>IDENTIFICATION</scope>
</reference>
<dbReference type="PANTHER" id="PTHR24177">
    <property type="entry name" value="CASKIN"/>
    <property type="match status" value="1"/>
</dbReference>
<dbReference type="OrthoDB" id="1855590at2759"/>
<dbReference type="EnsemblPlants" id="QL05p070798:mrna">
    <property type="protein sequence ID" value="QL05p070798:mrna"/>
    <property type="gene ID" value="QL05p070798"/>
</dbReference>
<dbReference type="RefSeq" id="XP_030968236.1">
    <property type="nucleotide sequence ID" value="XM_031112376.1"/>
</dbReference>
<keyword evidence="5" id="KW-1185">Reference proteome</keyword>
<proteinExistence type="predicted"/>
<sequence length="469" mass="53006">MMEGIYKEKRKHESAFKLAKLLIAEDHSWKLSSQKEDTGKTNPMGDIAPPKPEKSENLEGTTLTPLLIATSTGIVEIVKEILRVYPQAVDHVTPDKSWNILHVAISHRQLEIFRIVRKMEIPMARLVRRIDEDGYTILHHVGVMEYYTGGTVPGPVLQLQEELLWFERVQKIIPSHYEMHRCQIKQKTAQTHQFDLEAQAAEIHHVTQPTEASQNIPPIHEISELSPLIPQTAQDKQFQEMHARILKEVQELLKRTSQITEASQTAQTAQELFEQSHAALLKEAQEWLKRTSEACSAVAVLIATVAFAAAYTVPGGSNQDTGVPILLHDPFFLVFTVMDVLSLASSLTSVVMFLSILTSPFELQDFRHSLPQKLTLGFTFLFFSVAVTMLAFAATIILIIHLKKRWTTTLIYTAAFLPVSVFALLQFPLYVAFMSTVRFSWKVIRSVLPSCFLPSRFKNTTTGSIYKTL</sequence>
<gene>
    <name evidence="4" type="primary">LOC115988759</name>
</gene>
<evidence type="ECO:0000313" key="5">
    <source>
        <dbReference type="Proteomes" id="UP000594261"/>
    </source>
</evidence>
<keyword evidence="2" id="KW-0812">Transmembrane</keyword>
<dbReference type="Gene3D" id="1.25.40.20">
    <property type="entry name" value="Ankyrin repeat-containing domain"/>
    <property type="match status" value="1"/>
</dbReference>
<name>A0A7N2LS57_QUELO</name>
<dbReference type="GO" id="GO:0016020">
    <property type="term" value="C:membrane"/>
    <property type="evidence" value="ECO:0007669"/>
    <property type="project" value="TreeGrafter"/>
</dbReference>
<protein>
    <recommendedName>
        <fullName evidence="3">PGG domain-containing protein</fullName>
    </recommendedName>
</protein>
<feature type="region of interest" description="Disordered" evidence="1">
    <location>
        <begin position="32"/>
        <end position="58"/>
    </location>
</feature>
<dbReference type="Gramene" id="QL05p070798:mrna">
    <property type="protein sequence ID" value="QL05p070798:mrna"/>
    <property type="gene ID" value="QL05p070798"/>
</dbReference>
<dbReference type="KEGG" id="qlo:115988759"/>
<dbReference type="AlphaFoldDB" id="A0A7N2LS57"/>
<dbReference type="InParanoid" id="A0A7N2LS57"/>
<feature type="transmembrane region" description="Helical" evidence="2">
    <location>
        <begin position="378"/>
        <end position="400"/>
    </location>
</feature>
<evidence type="ECO:0000259" key="3">
    <source>
        <dbReference type="Pfam" id="PF13962"/>
    </source>
</evidence>
<dbReference type="Proteomes" id="UP000594261">
    <property type="component" value="Chromosome 5"/>
</dbReference>
<dbReference type="InterPro" id="IPR026961">
    <property type="entry name" value="PGG_dom"/>
</dbReference>
<evidence type="ECO:0000256" key="2">
    <source>
        <dbReference type="SAM" id="Phobius"/>
    </source>
</evidence>
<accession>A0A7N2LS57</accession>
<dbReference type="EMBL" id="LRBV02000005">
    <property type="status" value="NOT_ANNOTATED_CDS"/>
    <property type="molecule type" value="Genomic_DNA"/>
</dbReference>
<feature type="transmembrane region" description="Helical" evidence="2">
    <location>
        <begin position="412"/>
        <end position="433"/>
    </location>
</feature>